<dbReference type="STRING" id="1682113.A7U43_19100"/>
<keyword evidence="1" id="KW-0175">Coiled coil</keyword>
<organism evidence="2 3">
    <name type="scientific">Mycobacterium adipatum</name>
    <dbReference type="NCBI Taxonomy" id="1682113"/>
    <lineage>
        <taxon>Bacteria</taxon>
        <taxon>Bacillati</taxon>
        <taxon>Actinomycetota</taxon>
        <taxon>Actinomycetes</taxon>
        <taxon>Mycobacteriales</taxon>
        <taxon>Mycobacteriaceae</taxon>
        <taxon>Mycobacterium</taxon>
    </lineage>
</organism>
<feature type="coiled-coil region" evidence="1">
    <location>
        <begin position="201"/>
        <end position="235"/>
    </location>
</feature>
<evidence type="ECO:0000256" key="1">
    <source>
        <dbReference type="SAM" id="Coils"/>
    </source>
</evidence>
<evidence type="ECO:0000313" key="3">
    <source>
        <dbReference type="Proteomes" id="UP000077143"/>
    </source>
</evidence>
<dbReference type="Proteomes" id="UP000077143">
    <property type="component" value="Chromosome"/>
</dbReference>
<gene>
    <name evidence="2" type="ORF">A7U43_19100</name>
</gene>
<dbReference type="EMBL" id="CP015596">
    <property type="protein sequence ID" value="ANE81111.1"/>
    <property type="molecule type" value="Genomic_DNA"/>
</dbReference>
<protein>
    <submittedName>
        <fullName evidence="2">Uncharacterized protein</fullName>
    </submittedName>
</protein>
<dbReference type="RefSeq" id="WP_067998419.1">
    <property type="nucleotide sequence ID" value="NZ_CP015596.1"/>
</dbReference>
<dbReference type="OrthoDB" id="3541690at2"/>
<accession>A0A172UPT5</accession>
<sequence length="252" mass="26529">MSVEGDLDRLYGAPPQEFVALRKTLAGAARRRGDAEGARVLAAARRPTVAAWVVNTLVRADPAAKTRLVQLNTQLRAAHAAMDGTRIRELSAAQRTLVSELARAGFAAAGVSDPSAAVREDVIGTLQAAIADPEIAARLGRLDKAQEWSGFGDFGAPAEVAAAPEQKLDRRAAETRRRALAAARRAHDDAVAAVSDRTTAVATARRRYEELLQRLSAAERAVDRAVQELQDANGSLAAADAALAALTGESPI</sequence>
<name>A0A172UPT5_9MYCO</name>
<evidence type="ECO:0000313" key="2">
    <source>
        <dbReference type="EMBL" id="ANE81111.1"/>
    </source>
</evidence>
<proteinExistence type="predicted"/>
<reference evidence="2 3" key="1">
    <citation type="submission" date="2016-05" db="EMBL/GenBank/DDBJ databases">
        <title>Complete genome sequence of a phthalic acid esters degrading Mycobacterium sp. YC-RL4.</title>
        <authorList>
            <person name="Ren L."/>
            <person name="Fan S."/>
            <person name="Ruth N."/>
            <person name="Jia Y."/>
            <person name="Wang J."/>
            <person name="Qiao C."/>
        </authorList>
    </citation>
    <scope>NUCLEOTIDE SEQUENCE [LARGE SCALE GENOMIC DNA]</scope>
    <source>
        <strain evidence="2 3">YC-RL4</strain>
    </source>
</reference>
<keyword evidence="3" id="KW-1185">Reference proteome</keyword>
<dbReference type="AlphaFoldDB" id="A0A172UPT5"/>
<dbReference type="KEGG" id="madi:A7U43_19100"/>